<reference evidence="1 2" key="1">
    <citation type="journal article" date="2020" name="Nature">
        <title>Six reference-quality genomes reveal evolution of bat adaptations.</title>
        <authorList>
            <person name="Jebb D."/>
            <person name="Huang Z."/>
            <person name="Pippel M."/>
            <person name="Hughes G.M."/>
            <person name="Lavrichenko K."/>
            <person name="Devanna P."/>
            <person name="Winkler S."/>
            <person name="Jermiin L.S."/>
            <person name="Skirmuntt E.C."/>
            <person name="Katzourakis A."/>
            <person name="Burkitt-Gray L."/>
            <person name="Ray D.A."/>
            <person name="Sullivan K.A.M."/>
            <person name="Roscito J.G."/>
            <person name="Kirilenko B.M."/>
            <person name="Davalos L.M."/>
            <person name="Corthals A.P."/>
            <person name="Power M.L."/>
            <person name="Jones G."/>
            <person name="Ransome R.D."/>
            <person name="Dechmann D.K.N."/>
            <person name="Locatelli A.G."/>
            <person name="Puechmaille S.J."/>
            <person name="Fedrigo O."/>
            <person name="Jarvis E.D."/>
            <person name="Hiller M."/>
            <person name="Vernes S.C."/>
            <person name="Myers E.W."/>
            <person name="Teeling E.C."/>
        </authorList>
    </citation>
    <scope>NUCLEOTIDE SEQUENCE [LARGE SCALE GENOMIC DNA]</scope>
    <source>
        <strain evidence="1">MMyoMyo1</strain>
        <tissue evidence="1">Flight muscle</tissue>
    </source>
</reference>
<protein>
    <submittedName>
        <fullName evidence="1">Uncharacterized protein</fullName>
    </submittedName>
</protein>
<gene>
    <name evidence="1" type="ORF">mMyoMyo1_010024</name>
</gene>
<dbReference type="EMBL" id="JABWUV010000020">
    <property type="protein sequence ID" value="KAF6282365.1"/>
    <property type="molecule type" value="Genomic_DNA"/>
</dbReference>
<evidence type="ECO:0000313" key="1">
    <source>
        <dbReference type="EMBL" id="KAF6282365.1"/>
    </source>
</evidence>
<name>A0A7J7S2I9_MYOMY</name>
<accession>A0A7J7S2I9</accession>
<dbReference type="Proteomes" id="UP000527355">
    <property type="component" value="Unassembled WGS sequence"/>
</dbReference>
<sequence>MVSLCRFPRNKRRSWRLCCRASAPRLLWMGLKAADRFLEGCFPPISRRLPGRGSASVFGWKWTPSAEARVRTLRRGHRKANMTSLPCEKAGRVPCEPARQDYRSSGGRPGFVWNDTWVWMAFFCFFFKGPTFFELNFPVKPRDWTLVTKFSSYESWQQRKLGRKRFSFPL</sequence>
<proteinExistence type="predicted"/>
<evidence type="ECO:0000313" key="2">
    <source>
        <dbReference type="Proteomes" id="UP000527355"/>
    </source>
</evidence>
<dbReference type="AlphaFoldDB" id="A0A7J7S2I9"/>
<comment type="caution">
    <text evidence="1">The sequence shown here is derived from an EMBL/GenBank/DDBJ whole genome shotgun (WGS) entry which is preliminary data.</text>
</comment>
<keyword evidence="2" id="KW-1185">Reference proteome</keyword>
<organism evidence="1 2">
    <name type="scientific">Myotis myotis</name>
    <name type="common">Greater mouse-eared bat</name>
    <name type="synonym">Vespertilio myotis</name>
    <dbReference type="NCBI Taxonomy" id="51298"/>
    <lineage>
        <taxon>Eukaryota</taxon>
        <taxon>Metazoa</taxon>
        <taxon>Chordata</taxon>
        <taxon>Craniata</taxon>
        <taxon>Vertebrata</taxon>
        <taxon>Euteleostomi</taxon>
        <taxon>Mammalia</taxon>
        <taxon>Eutheria</taxon>
        <taxon>Laurasiatheria</taxon>
        <taxon>Chiroptera</taxon>
        <taxon>Yangochiroptera</taxon>
        <taxon>Vespertilionidae</taxon>
        <taxon>Myotis</taxon>
    </lineage>
</organism>